<dbReference type="PANTHER" id="PTHR46116">
    <property type="entry name" value="(E3-INDEPENDENT) E2 UBIQUITIN-CONJUGATING ENZYME"/>
    <property type="match status" value="1"/>
</dbReference>
<evidence type="ECO:0000259" key="3">
    <source>
        <dbReference type="PROSITE" id="PS50127"/>
    </source>
</evidence>
<keyword evidence="2" id="KW-0833">Ubl conjugation pathway</keyword>
<dbReference type="Proteomes" id="UP001054889">
    <property type="component" value="Unassembled WGS sequence"/>
</dbReference>
<feature type="domain" description="UBC core" evidence="3">
    <location>
        <begin position="64"/>
        <end position="223"/>
    </location>
</feature>
<evidence type="ECO:0000256" key="1">
    <source>
        <dbReference type="ARBA" id="ARBA00022679"/>
    </source>
</evidence>
<reference evidence="4" key="2">
    <citation type="submission" date="2021-12" db="EMBL/GenBank/DDBJ databases">
        <title>Resequencing data analysis of finger millet.</title>
        <authorList>
            <person name="Hatakeyama M."/>
            <person name="Aluri S."/>
            <person name="Balachadran M.T."/>
            <person name="Sivarajan S.R."/>
            <person name="Poveda L."/>
            <person name="Shimizu-Inatsugi R."/>
            <person name="Schlapbach R."/>
            <person name="Sreeman S.M."/>
            <person name="Shimizu K.K."/>
        </authorList>
    </citation>
    <scope>NUCLEOTIDE SEQUENCE</scope>
</reference>
<proteinExistence type="predicted"/>
<dbReference type="AlphaFoldDB" id="A0AAV5C9Z0"/>
<keyword evidence="1" id="KW-0808">Transferase</keyword>
<keyword evidence="5" id="KW-1185">Reference proteome</keyword>
<dbReference type="PROSITE" id="PS50127">
    <property type="entry name" value="UBC_2"/>
    <property type="match status" value="1"/>
</dbReference>
<comment type="caution">
    <text evidence="4">The sequence shown here is derived from an EMBL/GenBank/DDBJ whole genome shotgun (WGS) entry which is preliminary data.</text>
</comment>
<organism evidence="4 5">
    <name type="scientific">Eleusine coracana subsp. coracana</name>
    <dbReference type="NCBI Taxonomy" id="191504"/>
    <lineage>
        <taxon>Eukaryota</taxon>
        <taxon>Viridiplantae</taxon>
        <taxon>Streptophyta</taxon>
        <taxon>Embryophyta</taxon>
        <taxon>Tracheophyta</taxon>
        <taxon>Spermatophyta</taxon>
        <taxon>Magnoliopsida</taxon>
        <taxon>Liliopsida</taxon>
        <taxon>Poales</taxon>
        <taxon>Poaceae</taxon>
        <taxon>PACMAD clade</taxon>
        <taxon>Chloridoideae</taxon>
        <taxon>Cynodonteae</taxon>
        <taxon>Eleusininae</taxon>
        <taxon>Eleusine</taxon>
    </lineage>
</organism>
<reference evidence="4" key="1">
    <citation type="journal article" date="2018" name="DNA Res.">
        <title>Multiple hybrid de novo genome assembly of finger millet, an orphan allotetraploid crop.</title>
        <authorList>
            <person name="Hatakeyama M."/>
            <person name="Aluri S."/>
            <person name="Balachadran M.T."/>
            <person name="Sivarajan S.R."/>
            <person name="Patrignani A."/>
            <person name="Gruter S."/>
            <person name="Poveda L."/>
            <person name="Shimizu-Inatsugi R."/>
            <person name="Baeten J."/>
            <person name="Francoijs K.J."/>
            <person name="Nataraja K.N."/>
            <person name="Reddy Y.A.N."/>
            <person name="Phadnis S."/>
            <person name="Ravikumar R.L."/>
            <person name="Schlapbach R."/>
            <person name="Sreeman S.M."/>
            <person name="Shimizu K.K."/>
        </authorList>
    </citation>
    <scope>NUCLEOTIDE SEQUENCE</scope>
</reference>
<dbReference type="PANTHER" id="PTHR46116:SF32">
    <property type="entry name" value="OS05G0153132 PROTEIN"/>
    <property type="match status" value="1"/>
</dbReference>
<evidence type="ECO:0000256" key="2">
    <source>
        <dbReference type="ARBA" id="ARBA00022786"/>
    </source>
</evidence>
<protein>
    <recommendedName>
        <fullName evidence="3">UBC core domain-containing protein</fullName>
    </recommendedName>
</protein>
<dbReference type="InterPro" id="IPR016135">
    <property type="entry name" value="UBQ-conjugating_enzyme/RWD"/>
</dbReference>
<dbReference type="GO" id="GO:0061631">
    <property type="term" value="F:ubiquitin conjugating enzyme activity"/>
    <property type="evidence" value="ECO:0007669"/>
    <property type="project" value="TreeGrafter"/>
</dbReference>
<evidence type="ECO:0000313" key="5">
    <source>
        <dbReference type="Proteomes" id="UP001054889"/>
    </source>
</evidence>
<evidence type="ECO:0000313" key="4">
    <source>
        <dbReference type="EMBL" id="GJM94911.1"/>
    </source>
</evidence>
<sequence>MVLRQAVLPTNGNVSAEGKKAANNAAAFGGDESPLFPQFDVVPQSPADHSYIHETNQGVVGGNKWIKRVQKEWKILENSLPDTIYVRAFEDRMDLLRVAMVGATGTPYQDGLFFFDLHLPSSYLAVPPLVEYHSFGLSLNLNIGASGSVCLSLLDTFDGTSRDAKGARNEIIYAEDACLLTLRSMLYVLRWPPAGFEELVRDHFRRRGKFVILACQAYLHKACTVGTLDAEDALRR</sequence>
<dbReference type="EMBL" id="BQKI01000005">
    <property type="protein sequence ID" value="GJM94911.1"/>
    <property type="molecule type" value="Genomic_DNA"/>
</dbReference>
<gene>
    <name evidence="4" type="primary">ga11595</name>
    <name evidence="4" type="ORF">PR202_ga11595</name>
</gene>
<dbReference type="InterPro" id="IPR000608">
    <property type="entry name" value="UBC"/>
</dbReference>
<dbReference type="Gene3D" id="3.10.110.10">
    <property type="entry name" value="Ubiquitin Conjugating Enzyme"/>
    <property type="match status" value="2"/>
</dbReference>
<dbReference type="Pfam" id="PF00179">
    <property type="entry name" value="UQ_con"/>
    <property type="match status" value="1"/>
</dbReference>
<accession>A0AAV5C9Z0</accession>
<dbReference type="SMART" id="SM00212">
    <property type="entry name" value="UBCc"/>
    <property type="match status" value="1"/>
</dbReference>
<dbReference type="SUPFAM" id="SSF54495">
    <property type="entry name" value="UBC-like"/>
    <property type="match status" value="1"/>
</dbReference>
<name>A0AAV5C9Z0_ELECO</name>